<dbReference type="InterPro" id="IPR015421">
    <property type="entry name" value="PyrdxlP-dep_Trfase_major"/>
</dbReference>
<dbReference type="OrthoDB" id="9801834at2"/>
<dbReference type="PANTHER" id="PTHR43552">
    <property type="entry name" value="DIAMINOBUTYRATE--2-OXOGLUTARATE AMINOTRANSFERASE"/>
    <property type="match status" value="1"/>
</dbReference>
<dbReference type="PIRSF" id="PIRSF000521">
    <property type="entry name" value="Transaminase_4ab_Lys_Orn"/>
    <property type="match status" value="1"/>
</dbReference>
<comment type="similarity">
    <text evidence="2 6">Belongs to the class-III pyridoxal-phosphate-dependent aminotransferase family.</text>
</comment>
<dbReference type="KEGG" id="hoh:Hoch_6164"/>
<dbReference type="HOGENOM" id="CLU_016922_10_0_7"/>
<evidence type="ECO:0000256" key="5">
    <source>
        <dbReference type="ARBA" id="ARBA00022898"/>
    </source>
</evidence>
<evidence type="ECO:0000256" key="7">
    <source>
        <dbReference type="SAM" id="MobiDB-lite"/>
    </source>
</evidence>
<evidence type="ECO:0000256" key="1">
    <source>
        <dbReference type="ARBA" id="ARBA00001933"/>
    </source>
</evidence>
<evidence type="ECO:0000313" key="9">
    <source>
        <dbReference type="Proteomes" id="UP000001880"/>
    </source>
</evidence>
<dbReference type="SUPFAM" id="SSF53383">
    <property type="entry name" value="PLP-dependent transferases"/>
    <property type="match status" value="1"/>
</dbReference>
<accession>D0LLE3</accession>
<dbReference type="PROSITE" id="PS00600">
    <property type="entry name" value="AA_TRANSFER_CLASS_3"/>
    <property type="match status" value="1"/>
</dbReference>
<comment type="cofactor">
    <cofactor evidence="1">
        <name>pyridoxal 5'-phosphate</name>
        <dbReference type="ChEBI" id="CHEBI:597326"/>
    </cofactor>
</comment>
<name>D0LLE3_HALO1</name>
<evidence type="ECO:0000256" key="2">
    <source>
        <dbReference type="ARBA" id="ARBA00008954"/>
    </source>
</evidence>
<dbReference type="CDD" id="cd00610">
    <property type="entry name" value="OAT_like"/>
    <property type="match status" value="1"/>
</dbReference>
<dbReference type="eggNOG" id="COG0160">
    <property type="taxonomic scope" value="Bacteria"/>
</dbReference>
<evidence type="ECO:0000256" key="6">
    <source>
        <dbReference type="RuleBase" id="RU003560"/>
    </source>
</evidence>
<proteinExistence type="inferred from homology"/>
<reference evidence="8 9" key="1">
    <citation type="journal article" date="2010" name="Stand. Genomic Sci.">
        <title>Complete genome sequence of Haliangium ochraceum type strain (SMP-2).</title>
        <authorList>
            <consortium name="US DOE Joint Genome Institute (JGI-PGF)"/>
            <person name="Ivanova N."/>
            <person name="Daum C."/>
            <person name="Lang E."/>
            <person name="Abt B."/>
            <person name="Kopitz M."/>
            <person name="Saunders E."/>
            <person name="Lapidus A."/>
            <person name="Lucas S."/>
            <person name="Glavina Del Rio T."/>
            <person name="Nolan M."/>
            <person name="Tice H."/>
            <person name="Copeland A."/>
            <person name="Cheng J.F."/>
            <person name="Chen F."/>
            <person name="Bruce D."/>
            <person name="Goodwin L."/>
            <person name="Pitluck S."/>
            <person name="Mavromatis K."/>
            <person name="Pati A."/>
            <person name="Mikhailova N."/>
            <person name="Chen A."/>
            <person name="Palaniappan K."/>
            <person name="Land M."/>
            <person name="Hauser L."/>
            <person name="Chang Y.J."/>
            <person name="Jeffries C.D."/>
            <person name="Detter J.C."/>
            <person name="Brettin T."/>
            <person name="Rohde M."/>
            <person name="Goker M."/>
            <person name="Bristow J."/>
            <person name="Markowitz V."/>
            <person name="Eisen J.A."/>
            <person name="Hugenholtz P."/>
            <person name="Kyrpides N.C."/>
            <person name="Klenk H.P."/>
        </authorList>
    </citation>
    <scope>NUCLEOTIDE SEQUENCE [LARGE SCALE GENOMIC DNA]</scope>
    <source>
        <strain evidence="9">DSM 14365 / CIP 107738 / JCM 11303 / AJ 13395 / SMP-2</strain>
    </source>
</reference>
<evidence type="ECO:0000313" key="8">
    <source>
        <dbReference type="EMBL" id="ACY18639.1"/>
    </source>
</evidence>
<dbReference type="GO" id="GO:0030170">
    <property type="term" value="F:pyridoxal phosphate binding"/>
    <property type="evidence" value="ECO:0007669"/>
    <property type="project" value="InterPro"/>
</dbReference>
<protein>
    <submittedName>
        <fullName evidence="8">2,4-diaminobutyrate 4-transaminase</fullName>
    </submittedName>
</protein>
<evidence type="ECO:0000256" key="3">
    <source>
        <dbReference type="ARBA" id="ARBA00022576"/>
    </source>
</evidence>
<feature type="region of interest" description="Disordered" evidence="7">
    <location>
        <begin position="1"/>
        <end position="25"/>
    </location>
</feature>
<dbReference type="InterPro" id="IPR004637">
    <property type="entry name" value="Dat"/>
</dbReference>
<dbReference type="AlphaFoldDB" id="D0LLE3"/>
<sequence>MTSHSMELSADGSPRLRTPLPGPRSRELLERQDRFESSARTYPRRLPLALARAHGSYIEDFDGNVFIDFLSGAGVLALGHGHPELVAAVEAQLGGVLHTLDFPTDTRDQFAHALLGMLPDPMRERMKIHFCGPTGADATDAAIKLCKTATGRSHIVSFQGGFHGSTQSTIAMTGLLAPKRALGPLMPGIHFFPYSYCRRCPLALKPDTCSTNCVQYLERVLDDVNGGVPTPAAVIMEVVQGEGGVIPATPTFAREVRRITRERDIPLIVDEIQSGCGRTGRWYGFEHYDIEPDVIVTAKALGGLGMPIALILYDRALDTWGPAAHTGTFRGNQAAFAAGLKLLEIVRRDKLLAHVESEGAYLRERLARETAGMDLVGELRGLGLMLGLELSGTDTRRGPELAVEVQRACLHRGLLLELGGRDDEVIRLLPALNIERKTSRAAADILIDVLGSLAG</sequence>
<gene>
    <name evidence="8" type="ordered locus">Hoch_6164</name>
</gene>
<dbReference type="Gene3D" id="3.40.640.10">
    <property type="entry name" value="Type I PLP-dependent aspartate aminotransferase-like (Major domain)"/>
    <property type="match status" value="1"/>
</dbReference>
<dbReference type="Pfam" id="PF00202">
    <property type="entry name" value="Aminotran_3"/>
    <property type="match status" value="1"/>
</dbReference>
<dbReference type="Proteomes" id="UP000001880">
    <property type="component" value="Chromosome"/>
</dbReference>
<dbReference type="InterPro" id="IPR015424">
    <property type="entry name" value="PyrdxlP-dep_Trfase"/>
</dbReference>
<dbReference type="InterPro" id="IPR049704">
    <property type="entry name" value="Aminotrans_3_PPA_site"/>
</dbReference>
<dbReference type="GO" id="GO:0008483">
    <property type="term" value="F:transaminase activity"/>
    <property type="evidence" value="ECO:0007669"/>
    <property type="project" value="UniProtKB-KW"/>
</dbReference>
<dbReference type="Gene3D" id="3.90.1150.10">
    <property type="entry name" value="Aspartate Aminotransferase, domain 1"/>
    <property type="match status" value="1"/>
</dbReference>
<dbReference type="STRING" id="502025.Hoch_6164"/>
<dbReference type="EMBL" id="CP001804">
    <property type="protein sequence ID" value="ACY18639.1"/>
    <property type="molecule type" value="Genomic_DNA"/>
</dbReference>
<keyword evidence="4" id="KW-0808">Transferase</keyword>
<keyword evidence="3" id="KW-0032">Aminotransferase</keyword>
<dbReference type="PANTHER" id="PTHR43552:SF1">
    <property type="entry name" value="DIAMINOBUTYRATE--2-OXOGLUTARATE AMINOTRANSFERASE"/>
    <property type="match status" value="1"/>
</dbReference>
<keyword evidence="5 6" id="KW-0663">Pyridoxal phosphate</keyword>
<organism evidence="8 9">
    <name type="scientific">Haliangium ochraceum (strain DSM 14365 / JCM 11303 / SMP-2)</name>
    <dbReference type="NCBI Taxonomy" id="502025"/>
    <lineage>
        <taxon>Bacteria</taxon>
        <taxon>Pseudomonadati</taxon>
        <taxon>Myxococcota</taxon>
        <taxon>Polyangia</taxon>
        <taxon>Haliangiales</taxon>
        <taxon>Kofleriaceae</taxon>
        <taxon>Haliangium</taxon>
    </lineage>
</organism>
<dbReference type="InterPro" id="IPR005814">
    <property type="entry name" value="Aminotrans_3"/>
</dbReference>
<keyword evidence="9" id="KW-1185">Reference proteome</keyword>
<dbReference type="NCBIfam" id="TIGR00709">
    <property type="entry name" value="dat"/>
    <property type="match status" value="1"/>
</dbReference>
<evidence type="ECO:0000256" key="4">
    <source>
        <dbReference type="ARBA" id="ARBA00022679"/>
    </source>
</evidence>
<dbReference type="RefSeq" id="WP_012831231.1">
    <property type="nucleotide sequence ID" value="NC_013440.1"/>
</dbReference>
<dbReference type="InterPro" id="IPR015422">
    <property type="entry name" value="PyrdxlP-dep_Trfase_small"/>
</dbReference>